<feature type="transmembrane region" description="Helical" evidence="1">
    <location>
        <begin position="21"/>
        <end position="41"/>
    </location>
</feature>
<reference evidence="4" key="1">
    <citation type="submission" date="2017-06" db="EMBL/GenBank/DDBJ databases">
        <title>Genome analysis of Fimbriiglobus ruber SP5, the first member of the order Planctomycetales with confirmed chitinolytic capability.</title>
        <authorList>
            <person name="Ravin N.V."/>
            <person name="Rakitin A.L."/>
            <person name="Ivanova A.A."/>
            <person name="Beletsky A.V."/>
            <person name="Kulichevskaya I.S."/>
            <person name="Mardanov A.V."/>
            <person name="Dedysh S.N."/>
        </authorList>
    </citation>
    <scope>NUCLEOTIDE SEQUENCE [LARGE SCALE GENOMIC DNA]</scope>
    <source>
        <strain evidence="4">SP5</strain>
    </source>
</reference>
<sequence length="276" mass="30451">MAEKPRLPSLRELGIDLLRVPRWRVAVSVLTPFVLFGGYFVAAGMGYWLPAVALVGALSFVTYGSVSHDLVHSSLRLPRRMNDLLLSLIEGLMLRSGRAYRLAHLHHHAHFPDPDDPEARAAHGSLWAALCDGPKFAVRLWVWAWREHPEHRARLAGEAVGVIAFVGSALALAFTGLTVIPLAFVALAHCGSWAFPLATAYLPHDPAGATVVTRTRMFRGIVARVIALDHLYHLEHHLYPAVPHHQWAELGRRLTPHLIHAGAVPLHIGLPFPVSR</sequence>
<evidence type="ECO:0000256" key="1">
    <source>
        <dbReference type="SAM" id="Phobius"/>
    </source>
</evidence>
<dbReference type="EMBL" id="NIDE01000011">
    <property type="protein sequence ID" value="OWK39223.1"/>
    <property type="molecule type" value="Genomic_DNA"/>
</dbReference>
<feature type="transmembrane region" description="Helical" evidence="1">
    <location>
        <begin position="47"/>
        <end position="71"/>
    </location>
</feature>
<organism evidence="3 4">
    <name type="scientific">Fimbriiglobus ruber</name>
    <dbReference type="NCBI Taxonomy" id="1908690"/>
    <lineage>
        <taxon>Bacteria</taxon>
        <taxon>Pseudomonadati</taxon>
        <taxon>Planctomycetota</taxon>
        <taxon>Planctomycetia</taxon>
        <taxon>Gemmatales</taxon>
        <taxon>Gemmataceae</taxon>
        <taxon>Fimbriiglobus</taxon>
    </lineage>
</organism>
<feature type="domain" description="Fatty acid desaturase" evidence="2">
    <location>
        <begin position="48"/>
        <end position="256"/>
    </location>
</feature>
<dbReference type="GO" id="GO:0006629">
    <property type="term" value="P:lipid metabolic process"/>
    <property type="evidence" value="ECO:0007669"/>
    <property type="project" value="InterPro"/>
</dbReference>
<comment type="caution">
    <text evidence="3">The sequence shown here is derived from an EMBL/GenBank/DDBJ whole genome shotgun (WGS) entry which is preliminary data.</text>
</comment>
<dbReference type="AlphaFoldDB" id="A0A225DE06"/>
<dbReference type="Proteomes" id="UP000214646">
    <property type="component" value="Unassembled WGS sequence"/>
</dbReference>
<keyword evidence="4" id="KW-1185">Reference proteome</keyword>
<protein>
    <submittedName>
        <fullName evidence="3">Fatty acid desaturase</fullName>
    </submittedName>
</protein>
<name>A0A225DE06_9BACT</name>
<dbReference type="RefSeq" id="WP_088257165.1">
    <property type="nucleotide sequence ID" value="NZ_NIDE01000011.1"/>
</dbReference>
<proteinExistence type="predicted"/>
<keyword evidence="1" id="KW-1133">Transmembrane helix</keyword>
<evidence type="ECO:0000259" key="2">
    <source>
        <dbReference type="Pfam" id="PF00487"/>
    </source>
</evidence>
<dbReference type="InterPro" id="IPR005804">
    <property type="entry name" value="FA_desaturase_dom"/>
</dbReference>
<evidence type="ECO:0000313" key="3">
    <source>
        <dbReference type="EMBL" id="OWK39223.1"/>
    </source>
</evidence>
<dbReference type="Pfam" id="PF00487">
    <property type="entry name" value="FA_desaturase"/>
    <property type="match status" value="1"/>
</dbReference>
<keyword evidence="1" id="KW-0812">Transmembrane</keyword>
<dbReference type="OrthoDB" id="342534at2"/>
<feature type="transmembrane region" description="Helical" evidence="1">
    <location>
        <begin position="162"/>
        <end position="187"/>
    </location>
</feature>
<gene>
    <name evidence="3" type="ORF">FRUB_06305</name>
</gene>
<accession>A0A225DE06</accession>
<evidence type="ECO:0000313" key="4">
    <source>
        <dbReference type="Proteomes" id="UP000214646"/>
    </source>
</evidence>
<keyword evidence="1" id="KW-0472">Membrane</keyword>